<dbReference type="FunFam" id="3.30.2130.10:FF:000001">
    <property type="entry name" value="Bifunctional aspartokinase/homoserine dehydrogenase"/>
    <property type="match status" value="1"/>
</dbReference>
<dbReference type="Gene3D" id="3.40.1160.10">
    <property type="entry name" value="Acetylglutamate kinase-like"/>
    <property type="match status" value="1"/>
</dbReference>
<dbReference type="Pfam" id="PF00696">
    <property type="entry name" value="AA_kinase"/>
    <property type="match status" value="1"/>
</dbReference>
<organism evidence="20 21">
    <name type="scientific">Candidatus Neoehrlichia procyonis str. RAC413</name>
    <dbReference type="NCBI Taxonomy" id="1359163"/>
    <lineage>
        <taxon>Bacteria</taxon>
        <taxon>Pseudomonadati</taxon>
        <taxon>Pseudomonadota</taxon>
        <taxon>Alphaproteobacteria</taxon>
        <taxon>Rickettsiales</taxon>
        <taxon>Anaplasmataceae</taxon>
        <taxon>Candidatus Neoehrlichia</taxon>
    </lineage>
</organism>
<dbReference type="GO" id="GO:0004072">
    <property type="term" value="F:aspartate kinase activity"/>
    <property type="evidence" value="ECO:0007669"/>
    <property type="project" value="UniProtKB-EC"/>
</dbReference>
<dbReference type="SUPFAM" id="SSF55021">
    <property type="entry name" value="ACT-like"/>
    <property type="match status" value="2"/>
</dbReference>
<dbReference type="UniPathway" id="UPA00051">
    <property type="reaction ID" value="UER00462"/>
</dbReference>
<dbReference type="InterPro" id="IPR005260">
    <property type="entry name" value="Asp_kin_monofn"/>
</dbReference>
<reference evidence="20 21" key="1">
    <citation type="submission" date="2015-02" db="EMBL/GenBank/DDBJ databases">
        <title>Genome Sequencing of Rickettsiales.</title>
        <authorList>
            <person name="Daugherty S.C."/>
            <person name="Su Q."/>
            <person name="Abolude K."/>
            <person name="Beier-Sexton M."/>
            <person name="Carlyon J.A."/>
            <person name="Carter R."/>
            <person name="Day N.P."/>
            <person name="Dumler S.J."/>
            <person name="Dyachenko V."/>
            <person name="Godinez A."/>
            <person name="Kurtti T.J."/>
            <person name="Lichay M."/>
            <person name="Mullins K.E."/>
            <person name="Ott S."/>
            <person name="Pappas-Brown V."/>
            <person name="Paris D.H."/>
            <person name="Patel P."/>
            <person name="Richards A.L."/>
            <person name="Sadzewicz L."/>
            <person name="Sears K."/>
            <person name="Seidman D."/>
            <person name="Sengamalay N."/>
            <person name="Stenos J."/>
            <person name="Tallon L.J."/>
            <person name="Vincent G."/>
            <person name="Fraser C.M."/>
            <person name="Munderloh U."/>
            <person name="Dunning-Hotopp J.C."/>
        </authorList>
    </citation>
    <scope>NUCLEOTIDE SEQUENCE [LARGE SCALE GENOMIC DNA]</scope>
    <source>
        <strain evidence="20 21">RAC413</strain>
    </source>
</reference>
<evidence type="ECO:0000259" key="19">
    <source>
        <dbReference type="PROSITE" id="PS51671"/>
    </source>
</evidence>
<feature type="domain" description="ACT" evidence="19">
    <location>
        <begin position="266"/>
        <end position="343"/>
    </location>
</feature>
<protein>
    <recommendedName>
        <fullName evidence="6 17">Aspartokinase</fullName>
        <ecNumber evidence="5 17">2.7.2.4</ecNumber>
    </recommendedName>
</protein>
<dbReference type="GO" id="GO:0005524">
    <property type="term" value="F:ATP binding"/>
    <property type="evidence" value="ECO:0007669"/>
    <property type="project" value="UniProtKB-KW"/>
</dbReference>
<dbReference type="OrthoDB" id="9799110at2"/>
<dbReference type="PANTHER" id="PTHR21499">
    <property type="entry name" value="ASPARTATE KINASE"/>
    <property type="match status" value="1"/>
</dbReference>
<dbReference type="PATRIC" id="fig|1359163.3.peg.889"/>
<feature type="binding site" evidence="16">
    <location>
        <position position="48"/>
    </location>
    <ligand>
        <name>substrate</name>
    </ligand>
</feature>
<dbReference type="CDD" id="cd04261">
    <property type="entry name" value="AAK_AKii-LysC-BS"/>
    <property type="match status" value="1"/>
</dbReference>
<dbReference type="AlphaFoldDB" id="A0A0F3NRJ0"/>
<evidence type="ECO:0000256" key="2">
    <source>
        <dbReference type="ARBA" id="ARBA00004986"/>
    </source>
</evidence>
<evidence type="ECO:0000256" key="10">
    <source>
        <dbReference type="ARBA" id="ARBA00022741"/>
    </source>
</evidence>
<dbReference type="Gene3D" id="3.30.2130.10">
    <property type="entry name" value="VC0802-like"/>
    <property type="match status" value="1"/>
</dbReference>
<evidence type="ECO:0000256" key="7">
    <source>
        <dbReference type="ARBA" id="ARBA00022605"/>
    </source>
</evidence>
<dbReference type="CDD" id="cd04913">
    <property type="entry name" value="ACT_AKii-LysC-BS-like_1"/>
    <property type="match status" value="1"/>
</dbReference>
<gene>
    <name evidence="20" type="ORF">NLO413_0917</name>
</gene>
<keyword evidence="14" id="KW-0457">Lysine biosynthesis</keyword>
<evidence type="ECO:0000313" key="21">
    <source>
        <dbReference type="Proteomes" id="UP000033562"/>
    </source>
</evidence>
<dbReference type="SUPFAM" id="SSF53633">
    <property type="entry name" value="Carbamate kinase-like"/>
    <property type="match status" value="1"/>
</dbReference>
<evidence type="ECO:0000256" key="3">
    <source>
        <dbReference type="ARBA" id="ARBA00005139"/>
    </source>
</evidence>
<dbReference type="NCBIfam" id="NF005155">
    <property type="entry name" value="PRK06635.1-4"/>
    <property type="match status" value="1"/>
</dbReference>
<keyword evidence="7 18" id="KW-0028">Amino-acid biosynthesis</keyword>
<dbReference type="STRING" id="1359163.NLO413_0917"/>
<dbReference type="GO" id="GO:0005829">
    <property type="term" value="C:cytosol"/>
    <property type="evidence" value="ECO:0007669"/>
    <property type="project" value="TreeGrafter"/>
</dbReference>
<evidence type="ECO:0000256" key="16">
    <source>
        <dbReference type="PIRSR" id="PIRSR000726-1"/>
    </source>
</evidence>
<evidence type="ECO:0000256" key="1">
    <source>
        <dbReference type="ARBA" id="ARBA00004766"/>
    </source>
</evidence>
<comment type="pathway">
    <text evidence="3 18">Amino-acid biosynthesis; L-threonine biosynthesis; L-threonine from L-aspartate: step 1/5.</text>
</comment>
<dbReference type="UniPathway" id="UPA00034">
    <property type="reaction ID" value="UER00015"/>
</dbReference>
<evidence type="ECO:0000256" key="12">
    <source>
        <dbReference type="ARBA" id="ARBA00022840"/>
    </source>
</evidence>
<evidence type="ECO:0000313" key="20">
    <source>
        <dbReference type="EMBL" id="KJV69524.1"/>
    </source>
</evidence>
<dbReference type="RefSeq" id="WP_045809213.1">
    <property type="nucleotide sequence ID" value="NZ_LANX01000001.1"/>
</dbReference>
<keyword evidence="11 17" id="KW-0418">Kinase</keyword>
<dbReference type="InterPro" id="IPR018042">
    <property type="entry name" value="Aspartate_kinase_CS"/>
</dbReference>
<evidence type="ECO:0000256" key="9">
    <source>
        <dbReference type="ARBA" id="ARBA00022737"/>
    </source>
</evidence>
<feature type="binding site" evidence="16">
    <location>
        <position position="182"/>
    </location>
    <ligand>
        <name>ATP</name>
        <dbReference type="ChEBI" id="CHEBI:30616"/>
    </ligand>
</feature>
<keyword evidence="10 16" id="KW-0547">Nucleotide-binding</keyword>
<comment type="similarity">
    <text evidence="4 17">Belongs to the aspartokinase family.</text>
</comment>
<evidence type="ECO:0000256" key="5">
    <source>
        <dbReference type="ARBA" id="ARBA00013059"/>
    </source>
</evidence>
<dbReference type="InterPro" id="IPR001341">
    <property type="entry name" value="Asp_kinase"/>
</dbReference>
<dbReference type="CDD" id="cd04923">
    <property type="entry name" value="ACT_AK-LysC-DapG-like_2"/>
    <property type="match status" value="1"/>
</dbReference>
<dbReference type="PIRSF" id="PIRSF000726">
    <property type="entry name" value="Asp_kin"/>
    <property type="match status" value="1"/>
</dbReference>
<evidence type="ECO:0000256" key="15">
    <source>
        <dbReference type="ARBA" id="ARBA00047872"/>
    </source>
</evidence>
<dbReference type="NCBIfam" id="TIGR00657">
    <property type="entry name" value="asp_kinases"/>
    <property type="match status" value="1"/>
</dbReference>
<feature type="binding site" evidence="16">
    <location>
        <begin position="212"/>
        <end position="213"/>
    </location>
    <ligand>
        <name>ATP</name>
        <dbReference type="ChEBI" id="CHEBI:30616"/>
    </ligand>
</feature>
<dbReference type="InterPro" id="IPR036393">
    <property type="entry name" value="AceGlu_kinase-like_sf"/>
</dbReference>
<comment type="pathway">
    <text evidence="2 18">Amino-acid biosynthesis; L-methionine biosynthesis via de novo pathway; L-homoserine from L-aspartate: step 1/3.</text>
</comment>
<dbReference type="PROSITE" id="PS00324">
    <property type="entry name" value="ASPARTOKINASE"/>
    <property type="match status" value="1"/>
</dbReference>
<proteinExistence type="inferred from homology"/>
<sequence length="405" mass="44363">MKKIIIKKFGGTSLKDIDCINRVAKIIQNDVINNHKIVVVVSAMGTFTNNIISTVKQLSNLHSISELSEYDSIISSGEQISSGLLSLALQKMNIKTRSWLGWQIPIKTSSHHSNARIVDIESSLLKEFLEDNNVAIIAGFQGVYNNRITTLGRGGSDTSAVAIAAALKSDLCYIYTDVDGIYTTDPNIVPTARKLNNITYEEMLEMSSLGAKVLQVRSVEIAMRYNITLCVLSTFTNTKGTFVTKRGRIMESHTITGITLNNNIASITVNSINALTGIASVFAPLAQNNISVDMIIQNIEHKSINVTFTVSEDNIARTTELLTKLKDQIIYQNLIVNPTVSEISIIGVGMISNPGVAYKMFSTLDKNGIKILAITTSEIKISVLIERLHSTLAIKVLHDAFELQS</sequence>
<keyword evidence="8 17" id="KW-0808">Transferase</keyword>
<evidence type="ECO:0000256" key="13">
    <source>
        <dbReference type="ARBA" id="ARBA00022915"/>
    </source>
</evidence>
<feature type="binding site" evidence="16">
    <location>
        <begin position="176"/>
        <end position="177"/>
    </location>
    <ligand>
        <name>ATP</name>
        <dbReference type="ChEBI" id="CHEBI:30616"/>
    </ligand>
</feature>
<keyword evidence="21" id="KW-1185">Reference proteome</keyword>
<dbReference type="GO" id="GO:0009088">
    <property type="term" value="P:threonine biosynthetic process"/>
    <property type="evidence" value="ECO:0007669"/>
    <property type="project" value="UniProtKB-UniPathway"/>
</dbReference>
<evidence type="ECO:0000256" key="4">
    <source>
        <dbReference type="ARBA" id="ARBA00010122"/>
    </source>
</evidence>
<dbReference type="InterPro" id="IPR041740">
    <property type="entry name" value="AKii-LysC-BS"/>
</dbReference>
<evidence type="ECO:0000256" key="8">
    <source>
        <dbReference type="ARBA" id="ARBA00022679"/>
    </source>
</evidence>
<feature type="binding site" evidence="16">
    <location>
        <position position="78"/>
    </location>
    <ligand>
        <name>substrate</name>
    </ligand>
</feature>
<dbReference type="EC" id="2.7.2.4" evidence="5 17"/>
<dbReference type="NCBIfam" id="NF005154">
    <property type="entry name" value="PRK06635.1-2"/>
    <property type="match status" value="1"/>
</dbReference>
<dbReference type="FunFam" id="3.40.1160.10:FF:000002">
    <property type="entry name" value="Aspartokinase"/>
    <property type="match status" value="1"/>
</dbReference>
<dbReference type="GO" id="GO:0009090">
    <property type="term" value="P:homoserine biosynthetic process"/>
    <property type="evidence" value="ECO:0007669"/>
    <property type="project" value="TreeGrafter"/>
</dbReference>
<name>A0A0F3NRJ0_9RICK</name>
<keyword evidence="13" id="KW-0220">Diaminopimelate biosynthesis</keyword>
<comment type="pathway">
    <text evidence="1 18">Amino-acid biosynthesis; L-lysine biosynthesis via DAP pathway; (S)-tetrahydrodipicolinate from L-aspartate: step 1/4.</text>
</comment>
<evidence type="ECO:0000256" key="18">
    <source>
        <dbReference type="RuleBase" id="RU004249"/>
    </source>
</evidence>
<dbReference type="Proteomes" id="UP000033562">
    <property type="component" value="Unassembled WGS sequence"/>
</dbReference>
<dbReference type="GO" id="GO:0019877">
    <property type="term" value="P:diaminopimelate biosynthetic process"/>
    <property type="evidence" value="ECO:0007669"/>
    <property type="project" value="UniProtKB-KW"/>
</dbReference>
<dbReference type="InterPro" id="IPR045865">
    <property type="entry name" value="ACT-like_dom_sf"/>
</dbReference>
<dbReference type="PANTHER" id="PTHR21499:SF3">
    <property type="entry name" value="ASPARTOKINASE"/>
    <property type="match status" value="1"/>
</dbReference>
<dbReference type="EMBL" id="LANX01000001">
    <property type="protein sequence ID" value="KJV69524.1"/>
    <property type="molecule type" value="Genomic_DNA"/>
</dbReference>
<feature type="binding site" evidence="16">
    <location>
        <begin position="8"/>
        <end position="11"/>
    </location>
    <ligand>
        <name>ATP</name>
        <dbReference type="ChEBI" id="CHEBI:30616"/>
    </ligand>
</feature>
<evidence type="ECO:0000256" key="11">
    <source>
        <dbReference type="ARBA" id="ARBA00022777"/>
    </source>
</evidence>
<feature type="domain" description="ACT" evidence="19">
    <location>
        <begin position="345"/>
        <end position="405"/>
    </location>
</feature>
<accession>A0A0F3NRJ0</accession>
<dbReference type="PROSITE" id="PS51671">
    <property type="entry name" value="ACT"/>
    <property type="match status" value="2"/>
</dbReference>
<evidence type="ECO:0000256" key="14">
    <source>
        <dbReference type="ARBA" id="ARBA00023154"/>
    </source>
</evidence>
<dbReference type="InterPro" id="IPR054352">
    <property type="entry name" value="ACT_Aspartokinase"/>
</dbReference>
<keyword evidence="12 16" id="KW-0067">ATP-binding</keyword>
<keyword evidence="9" id="KW-0677">Repeat</keyword>
<dbReference type="GO" id="GO:0009089">
    <property type="term" value="P:lysine biosynthetic process via diaminopimelate"/>
    <property type="evidence" value="ECO:0007669"/>
    <property type="project" value="UniProtKB-UniPathway"/>
</dbReference>
<dbReference type="InterPro" id="IPR002912">
    <property type="entry name" value="ACT_dom"/>
</dbReference>
<comment type="caution">
    <text evidence="20">The sequence shown here is derived from an EMBL/GenBank/DDBJ whole genome shotgun (WGS) entry which is preliminary data.</text>
</comment>
<comment type="catalytic activity">
    <reaction evidence="15 17">
        <text>L-aspartate + ATP = 4-phospho-L-aspartate + ADP</text>
        <dbReference type="Rhea" id="RHEA:23776"/>
        <dbReference type="ChEBI" id="CHEBI:29991"/>
        <dbReference type="ChEBI" id="CHEBI:30616"/>
        <dbReference type="ChEBI" id="CHEBI:57535"/>
        <dbReference type="ChEBI" id="CHEBI:456216"/>
        <dbReference type="EC" id="2.7.2.4"/>
    </reaction>
</comment>
<evidence type="ECO:0000256" key="6">
    <source>
        <dbReference type="ARBA" id="ARBA00016273"/>
    </source>
</evidence>
<dbReference type="InterPro" id="IPR001048">
    <property type="entry name" value="Asp/Glu/Uridylate_kinase"/>
</dbReference>
<dbReference type="Pfam" id="PF22468">
    <property type="entry name" value="ACT_9"/>
    <property type="match status" value="1"/>
</dbReference>
<evidence type="ECO:0000256" key="17">
    <source>
        <dbReference type="RuleBase" id="RU003448"/>
    </source>
</evidence>
<dbReference type="UniPathway" id="UPA00050">
    <property type="reaction ID" value="UER00461"/>
</dbReference>